<comment type="caution">
    <text evidence="1">The sequence shown here is derived from an EMBL/GenBank/DDBJ whole genome shotgun (WGS) entry which is preliminary data.</text>
</comment>
<name>A0A2T5LKU1_9EURO</name>
<dbReference type="EMBL" id="MSFN02000014">
    <property type="protein sequence ID" value="PTU16903.1"/>
    <property type="molecule type" value="Genomic_DNA"/>
</dbReference>
<accession>A0A2T5LKU1</accession>
<gene>
    <name evidence="1" type="ORF">P175DRAFT_0536492</name>
</gene>
<dbReference type="AlphaFoldDB" id="A0A2T5LKU1"/>
<dbReference type="Proteomes" id="UP000244073">
    <property type="component" value="Unassembled WGS sequence"/>
</dbReference>
<dbReference type="GeneID" id="63817193"/>
<proteinExistence type="predicted"/>
<protein>
    <submittedName>
        <fullName evidence="1">Uncharacterized protein</fullName>
    </submittedName>
</protein>
<sequence length="163" mass="18192">MNKILRANGSPCVTANSGVDESALLQFQPPILYTGILDWVGWVNDAAQQGMIFYLFTCYDSAIGRKENGCGNFASLLVLLAKEIAFLVGILFCPAQTEQLFASLPQAYQSWEEQPGRNNLGGTTWKEQPGRSQSINANCFDRLSTRFAIRMLPEWLDRLETFS</sequence>
<evidence type="ECO:0000313" key="2">
    <source>
        <dbReference type="Proteomes" id="UP000244073"/>
    </source>
</evidence>
<dbReference type="RefSeq" id="XP_040748320.1">
    <property type="nucleotide sequence ID" value="XM_040900311.1"/>
</dbReference>
<organism evidence="1 2">
    <name type="scientific">Aspergillus ochraceoroseus IBT 24754</name>
    <dbReference type="NCBI Taxonomy" id="1392256"/>
    <lineage>
        <taxon>Eukaryota</taxon>
        <taxon>Fungi</taxon>
        <taxon>Dikarya</taxon>
        <taxon>Ascomycota</taxon>
        <taxon>Pezizomycotina</taxon>
        <taxon>Eurotiomycetes</taxon>
        <taxon>Eurotiomycetidae</taxon>
        <taxon>Eurotiales</taxon>
        <taxon>Aspergillaceae</taxon>
        <taxon>Aspergillus</taxon>
        <taxon>Aspergillus subgen. Nidulantes</taxon>
    </lineage>
</organism>
<dbReference type="VEuPathDB" id="FungiDB:P175DRAFT_0536492"/>
<reference evidence="1 2" key="1">
    <citation type="journal article" date="2018" name="Proc. Natl. Acad. Sci. U.S.A.">
        <title>Linking secondary metabolites to gene clusters through genome sequencing of six diverse Aspergillus species.</title>
        <authorList>
            <person name="Kaerboelling I."/>
            <person name="Vesth T.C."/>
            <person name="Frisvad J.C."/>
            <person name="Nybo J.L."/>
            <person name="Theobald S."/>
            <person name="Kuo A."/>
            <person name="Bowyer P."/>
            <person name="Matsuda Y."/>
            <person name="Mondo S."/>
            <person name="Lyhne E.K."/>
            <person name="Kogle M.E."/>
            <person name="Clum A."/>
            <person name="Lipzen A."/>
            <person name="Salamov A."/>
            <person name="Ngan C.Y."/>
            <person name="Daum C."/>
            <person name="Chiniquy J."/>
            <person name="Barry K."/>
            <person name="LaButti K."/>
            <person name="Haridas S."/>
            <person name="Simmons B.A."/>
            <person name="Magnuson J.K."/>
            <person name="Mortensen U.H."/>
            <person name="Larsen T.O."/>
            <person name="Grigoriev I.V."/>
            <person name="Baker S.E."/>
            <person name="Andersen M.R."/>
        </authorList>
    </citation>
    <scope>NUCLEOTIDE SEQUENCE [LARGE SCALE GENOMIC DNA]</scope>
    <source>
        <strain evidence="1 2">IBT 24754</strain>
    </source>
</reference>
<evidence type="ECO:0000313" key="1">
    <source>
        <dbReference type="EMBL" id="PTU16903.1"/>
    </source>
</evidence>